<dbReference type="EMBL" id="KZ505666">
    <property type="protein sequence ID" value="PKU47889.1"/>
    <property type="molecule type" value="Genomic_DNA"/>
</dbReference>
<reference evidence="2" key="2">
    <citation type="submission" date="2017-12" db="EMBL/GenBank/DDBJ databases">
        <title>Genome sequence of the Bar-tailed Godwit (Limosa lapponica baueri).</title>
        <authorList>
            <person name="Lima N.C.B."/>
            <person name="Parody-Merino A.M."/>
            <person name="Battley P.F."/>
            <person name="Fidler A.E."/>
            <person name="Prosdocimi F."/>
        </authorList>
    </citation>
    <scope>NUCLEOTIDE SEQUENCE [LARGE SCALE GENOMIC DNA]</scope>
</reference>
<keyword evidence="2" id="KW-1185">Reference proteome</keyword>
<dbReference type="PANTHER" id="PTHR33332">
    <property type="entry name" value="REVERSE TRANSCRIPTASE DOMAIN-CONTAINING PROTEIN"/>
    <property type="match status" value="1"/>
</dbReference>
<dbReference type="OrthoDB" id="9902985at2759"/>
<reference evidence="2" key="1">
    <citation type="submission" date="2017-11" db="EMBL/GenBank/DDBJ databases">
        <authorList>
            <person name="Lima N.C."/>
            <person name="Parody-Merino A.M."/>
            <person name="Battley P.F."/>
            <person name="Fidler A.E."/>
            <person name="Prosdocimi F."/>
        </authorList>
    </citation>
    <scope>NUCLEOTIDE SEQUENCE [LARGE SCALE GENOMIC DNA]</scope>
</reference>
<protein>
    <recommendedName>
        <fullName evidence="3">Rna-directed dna polymerase from mobile element jockey-like</fullName>
    </recommendedName>
</protein>
<evidence type="ECO:0008006" key="3">
    <source>
        <dbReference type="Google" id="ProtNLM"/>
    </source>
</evidence>
<evidence type="ECO:0000313" key="1">
    <source>
        <dbReference type="EMBL" id="PKU47889.1"/>
    </source>
</evidence>
<organism evidence="1 2">
    <name type="scientific">Limosa lapponica baueri</name>
    <dbReference type="NCBI Taxonomy" id="1758121"/>
    <lineage>
        <taxon>Eukaryota</taxon>
        <taxon>Metazoa</taxon>
        <taxon>Chordata</taxon>
        <taxon>Craniata</taxon>
        <taxon>Vertebrata</taxon>
        <taxon>Euteleostomi</taxon>
        <taxon>Archelosauria</taxon>
        <taxon>Archosauria</taxon>
        <taxon>Dinosauria</taxon>
        <taxon>Saurischia</taxon>
        <taxon>Theropoda</taxon>
        <taxon>Coelurosauria</taxon>
        <taxon>Aves</taxon>
        <taxon>Neognathae</taxon>
        <taxon>Neoaves</taxon>
        <taxon>Charadriiformes</taxon>
        <taxon>Scolopacidae</taxon>
        <taxon>Limosa</taxon>
    </lineage>
</organism>
<evidence type="ECO:0000313" key="2">
    <source>
        <dbReference type="Proteomes" id="UP000233556"/>
    </source>
</evidence>
<proteinExistence type="predicted"/>
<sequence length="486" mass="55072">MDRVHTVLKQRLGVARNIQGLGAFKTIGSTDHLAFQAMITAKEISKNIREMNKNSVLGPGHLSLMDLIKKDPQHTQLKELFNVWLVSSVILDKGKSCLTNLVAFYDGMTTSVDKGRATGVTCLDFSKVFDMVPHSIFLSKLERDGFDGLTVQRMRNCLDAHIQRVAVNVQMDISASSVPQSGIQCTLSKFVDDIKLSGAVDTPEGENAIQRDLDKLDQWACVNLMRFNKAKCRVPHLGWGNPQYQYRLGDEGIESSPAEKDLGVLVDEKLDMSWQCAVTANHRLGCIKRSMASRLRRVIILLCSALVRPHVEYCVQLCSPQHKTDMDLLEQVQRRAMKMTRGMGHLSYEERLRDLGLFSLEKRRLQGDLIAAFQYLKGAYMKDGDKLFSRACCDRTRDMKNEQLDPHQDPDWGEARQCNDSNFIRSISYPLLCKLEEEANRFQHCTKMITTLAFADDLVVLSDPWDGMQKNINIFDIFCELTGLRD</sequence>
<name>A0A2I0UPB8_LIMLA</name>
<dbReference type="AlphaFoldDB" id="A0A2I0UPB8"/>
<gene>
    <name evidence="1" type="ORF">llap_1805</name>
</gene>
<accession>A0A2I0UPB8</accession>
<dbReference type="Proteomes" id="UP000233556">
    <property type="component" value="Unassembled WGS sequence"/>
</dbReference>